<organism evidence="4 5">
    <name type="scientific">Sinobacterium caligoides</name>
    <dbReference type="NCBI Taxonomy" id="933926"/>
    <lineage>
        <taxon>Bacteria</taxon>
        <taxon>Pseudomonadati</taxon>
        <taxon>Pseudomonadota</taxon>
        <taxon>Gammaproteobacteria</taxon>
        <taxon>Cellvibrionales</taxon>
        <taxon>Spongiibacteraceae</taxon>
        <taxon>Sinobacterium</taxon>
    </lineage>
</organism>
<dbReference type="GO" id="GO:0016491">
    <property type="term" value="F:oxidoreductase activity"/>
    <property type="evidence" value="ECO:0007669"/>
    <property type="project" value="UniProtKB-KW"/>
</dbReference>
<dbReference type="RefSeq" id="WP_123711196.1">
    <property type="nucleotide sequence ID" value="NZ_RKHR01000003.1"/>
</dbReference>
<evidence type="ECO:0000256" key="3">
    <source>
        <dbReference type="RuleBase" id="RU000363"/>
    </source>
</evidence>
<dbReference type="AlphaFoldDB" id="A0A3N2DZT1"/>
<dbReference type="OrthoDB" id="6503536at2"/>
<evidence type="ECO:0000313" key="4">
    <source>
        <dbReference type="EMBL" id="ROS05277.1"/>
    </source>
</evidence>
<dbReference type="Pfam" id="PF00106">
    <property type="entry name" value="adh_short"/>
    <property type="match status" value="1"/>
</dbReference>
<dbReference type="InterPro" id="IPR020904">
    <property type="entry name" value="Sc_DH/Rdtase_CS"/>
</dbReference>
<dbReference type="Gene3D" id="3.40.50.720">
    <property type="entry name" value="NAD(P)-binding Rossmann-like Domain"/>
    <property type="match status" value="1"/>
</dbReference>
<accession>A0A3N2DZT1</accession>
<protein>
    <submittedName>
        <fullName evidence="4">Short-subunit dehydrogenase</fullName>
    </submittedName>
</protein>
<comment type="similarity">
    <text evidence="1 3">Belongs to the short-chain dehydrogenases/reductases (SDR) family.</text>
</comment>
<gene>
    <name evidence="4" type="ORF">EDC56_0807</name>
</gene>
<proteinExistence type="inferred from homology"/>
<dbReference type="PROSITE" id="PS00061">
    <property type="entry name" value="ADH_SHORT"/>
    <property type="match status" value="1"/>
</dbReference>
<evidence type="ECO:0000313" key="5">
    <source>
        <dbReference type="Proteomes" id="UP000275394"/>
    </source>
</evidence>
<dbReference type="InterPro" id="IPR036291">
    <property type="entry name" value="NAD(P)-bd_dom_sf"/>
</dbReference>
<dbReference type="InterPro" id="IPR002347">
    <property type="entry name" value="SDR_fam"/>
</dbReference>
<dbReference type="PRINTS" id="PR00081">
    <property type="entry name" value="GDHRDH"/>
</dbReference>
<dbReference type="PANTHER" id="PTHR44196:SF1">
    <property type="entry name" value="DEHYDROGENASE_REDUCTASE SDR FAMILY MEMBER 7B"/>
    <property type="match status" value="1"/>
</dbReference>
<dbReference type="EMBL" id="RKHR01000003">
    <property type="protein sequence ID" value="ROS05277.1"/>
    <property type="molecule type" value="Genomic_DNA"/>
</dbReference>
<sequence>MDFTNKTIWITGASSGIGAELAVQLSGFAKRLILSGRDEEKLKVVRQRCQTPCEQVVFAFDLEGLTPSSGDFEVLWEEIDGVDILINSGGISQRSKAMDCIEEVDRRLMEVNYFGTVSLTKWVVNKWLQQPPALLERRPRGEVVTLASVSGKIGAPMRSGYCASKHAIIGYMDCLRPELAGAGINIHVVSPGWVRTAIAENALAGDARCYNRKDRDTEGGIAVEKFVVQMIGQLKKGRKDIVIAEGRARLGYHLRRLFPETFHTLLNRIYRHQDDEH</sequence>
<dbReference type="PRINTS" id="PR00080">
    <property type="entry name" value="SDRFAMILY"/>
</dbReference>
<dbReference type="Proteomes" id="UP000275394">
    <property type="component" value="Unassembled WGS sequence"/>
</dbReference>
<keyword evidence="5" id="KW-1185">Reference proteome</keyword>
<dbReference type="PANTHER" id="PTHR44196">
    <property type="entry name" value="DEHYDROGENASE/REDUCTASE SDR FAMILY MEMBER 7B"/>
    <property type="match status" value="1"/>
</dbReference>
<evidence type="ECO:0000256" key="2">
    <source>
        <dbReference type="ARBA" id="ARBA00023002"/>
    </source>
</evidence>
<dbReference type="GO" id="GO:0016020">
    <property type="term" value="C:membrane"/>
    <property type="evidence" value="ECO:0007669"/>
    <property type="project" value="TreeGrafter"/>
</dbReference>
<reference evidence="4 5" key="1">
    <citation type="submission" date="2018-11" db="EMBL/GenBank/DDBJ databases">
        <title>Genomic Encyclopedia of Type Strains, Phase IV (KMG-IV): sequencing the most valuable type-strain genomes for metagenomic binning, comparative biology and taxonomic classification.</title>
        <authorList>
            <person name="Goeker M."/>
        </authorList>
    </citation>
    <scope>NUCLEOTIDE SEQUENCE [LARGE SCALE GENOMIC DNA]</scope>
    <source>
        <strain evidence="4 5">DSM 100316</strain>
    </source>
</reference>
<comment type="caution">
    <text evidence="4">The sequence shown here is derived from an EMBL/GenBank/DDBJ whole genome shotgun (WGS) entry which is preliminary data.</text>
</comment>
<dbReference type="SUPFAM" id="SSF51735">
    <property type="entry name" value="NAD(P)-binding Rossmann-fold domains"/>
    <property type="match status" value="1"/>
</dbReference>
<keyword evidence="2" id="KW-0560">Oxidoreductase</keyword>
<evidence type="ECO:0000256" key="1">
    <source>
        <dbReference type="ARBA" id="ARBA00006484"/>
    </source>
</evidence>
<name>A0A3N2DZT1_9GAMM</name>